<accession>A0A7S8IDZ1</accession>
<evidence type="ECO:0000313" key="2">
    <source>
        <dbReference type="EMBL" id="QPC82017.1"/>
    </source>
</evidence>
<dbReference type="InterPro" id="IPR006059">
    <property type="entry name" value="SBP"/>
</dbReference>
<keyword evidence="3" id="KW-1185">Reference proteome</keyword>
<name>A0A7S8IDZ1_9CHLR</name>
<sequence>MRTRFRLSVIAILLMALTLGVGVQAQDTVELSVTWWGSQNRHDRTIEVIEMFQEEHPNIEVVYEFSGWSDYWTRVNTQAAGGNIACVMQQDYAFLTEWATRGLLKPLDELVESSAIDVSSVSESVLDSGRVDGGLYGISLGTNSQVYILDADAFEAAGIELPAWDWTWDDFEEIATQLHDTSDIWATAYGPWDDGNIKSLMISSGQWLFNEDGTAIGVEDPTPLIEHLERIKRLMDAGAIAPMEEQADVTAPGLEGSPIVDGREAIRYQWSNQVVALYAAAGEGRNFVMYPIPRVADGVTPNYLKPSMFFSITDNCEHVEEAAMFIDYFTNNVEANEVLFAERGVPISEPIRDYLADQVDEVTAQVFDYIAQISEDAQPVPPPDPAGYSDVNTNVITPQFVEPVLFGMMSAQEGYDIFLMEANNILAQNQQ</sequence>
<protein>
    <submittedName>
        <fullName evidence="2">Carbohydrate ABC transporter substrate-binding protein</fullName>
    </submittedName>
</protein>
<dbReference type="SUPFAM" id="SSF53850">
    <property type="entry name" value="Periplasmic binding protein-like II"/>
    <property type="match status" value="1"/>
</dbReference>
<feature type="chain" id="PRO_5032287334" evidence="1">
    <location>
        <begin position="26"/>
        <end position="431"/>
    </location>
</feature>
<dbReference type="Pfam" id="PF13416">
    <property type="entry name" value="SBP_bac_8"/>
    <property type="match status" value="1"/>
</dbReference>
<organism evidence="2 3">
    <name type="scientific">Phototrophicus methaneseepsis</name>
    <dbReference type="NCBI Taxonomy" id="2710758"/>
    <lineage>
        <taxon>Bacteria</taxon>
        <taxon>Bacillati</taxon>
        <taxon>Chloroflexota</taxon>
        <taxon>Candidatus Thermofontia</taxon>
        <taxon>Phototrophicales</taxon>
        <taxon>Phototrophicaceae</taxon>
        <taxon>Phototrophicus</taxon>
    </lineage>
</organism>
<reference evidence="2 3" key="1">
    <citation type="submission" date="2020-02" db="EMBL/GenBank/DDBJ databases">
        <authorList>
            <person name="Zheng R.K."/>
            <person name="Sun C.M."/>
        </authorList>
    </citation>
    <scope>NUCLEOTIDE SEQUENCE [LARGE SCALE GENOMIC DNA]</scope>
    <source>
        <strain evidence="3">rifampicinis</strain>
    </source>
</reference>
<dbReference type="InterPro" id="IPR050490">
    <property type="entry name" value="Bact_solute-bd_prot1"/>
</dbReference>
<feature type="signal peptide" evidence="1">
    <location>
        <begin position="1"/>
        <end position="25"/>
    </location>
</feature>
<gene>
    <name evidence="2" type="ORF">G4Y79_20365</name>
</gene>
<dbReference type="EMBL" id="CP062983">
    <property type="protein sequence ID" value="QPC82017.1"/>
    <property type="molecule type" value="Genomic_DNA"/>
</dbReference>
<dbReference type="PANTHER" id="PTHR43649:SF11">
    <property type="entry name" value="ABC TRANSPORTER SUBSTRATE-BINDING PROTEIN YESO-RELATED"/>
    <property type="match status" value="1"/>
</dbReference>
<dbReference type="Gene3D" id="3.40.190.10">
    <property type="entry name" value="Periplasmic binding protein-like II"/>
    <property type="match status" value="2"/>
</dbReference>
<dbReference type="Proteomes" id="UP000594468">
    <property type="component" value="Chromosome"/>
</dbReference>
<dbReference type="AlphaFoldDB" id="A0A7S8IDZ1"/>
<dbReference type="PANTHER" id="PTHR43649">
    <property type="entry name" value="ARABINOSE-BINDING PROTEIN-RELATED"/>
    <property type="match status" value="1"/>
</dbReference>
<keyword evidence="1" id="KW-0732">Signal</keyword>
<dbReference type="KEGG" id="pmet:G4Y79_20365"/>
<proteinExistence type="predicted"/>
<evidence type="ECO:0000256" key="1">
    <source>
        <dbReference type="SAM" id="SignalP"/>
    </source>
</evidence>
<dbReference type="RefSeq" id="WP_195170087.1">
    <property type="nucleotide sequence ID" value="NZ_CP062983.1"/>
</dbReference>
<evidence type="ECO:0000313" key="3">
    <source>
        <dbReference type="Proteomes" id="UP000594468"/>
    </source>
</evidence>